<gene>
    <name evidence="1" type="ORF">MNBD_GAMMA16-1044</name>
</gene>
<name>A0A3B0ZFD4_9ZZZZ</name>
<protein>
    <submittedName>
        <fullName evidence="1">Uncharacterized protein</fullName>
    </submittedName>
</protein>
<reference evidence="1" key="1">
    <citation type="submission" date="2018-06" db="EMBL/GenBank/DDBJ databases">
        <authorList>
            <person name="Zhirakovskaya E."/>
        </authorList>
    </citation>
    <scope>NUCLEOTIDE SEQUENCE</scope>
</reference>
<sequence>MKKTITMMLFIGLCTPLLVAAEQPNATHNLRNIGVGTHTGVIVIDSQVINSSNLKSERLSAEDRKKLQKLQKEIQQEVQGLGSEIERDVLSGMGDFDF</sequence>
<accession>A0A3B0ZFD4</accession>
<proteinExistence type="predicted"/>
<dbReference type="EMBL" id="UOFO01000105">
    <property type="protein sequence ID" value="VAW86903.1"/>
    <property type="molecule type" value="Genomic_DNA"/>
</dbReference>
<dbReference type="AlphaFoldDB" id="A0A3B0ZFD4"/>
<evidence type="ECO:0000313" key="1">
    <source>
        <dbReference type="EMBL" id="VAW86903.1"/>
    </source>
</evidence>
<organism evidence="1">
    <name type="scientific">hydrothermal vent metagenome</name>
    <dbReference type="NCBI Taxonomy" id="652676"/>
    <lineage>
        <taxon>unclassified sequences</taxon>
        <taxon>metagenomes</taxon>
        <taxon>ecological metagenomes</taxon>
    </lineage>
</organism>